<evidence type="ECO:0000313" key="1">
    <source>
        <dbReference type="EMBL" id="NMF96155.1"/>
    </source>
</evidence>
<evidence type="ECO:0008006" key="3">
    <source>
        <dbReference type="Google" id="ProtNLM"/>
    </source>
</evidence>
<reference evidence="1 2" key="1">
    <citation type="submission" date="2019-12" db="EMBL/GenBank/DDBJ databases">
        <title>Comparative genomics gives insights into the taxonomy of the Azoarcus-Aromatoleum group and reveals separate origins of nif in the plant-associated Azoarcus and non-plant-associated Aromatoleum sub-groups.</title>
        <authorList>
            <person name="Lafos M."/>
            <person name="Maluk M."/>
            <person name="Batista M."/>
            <person name="Junghare M."/>
            <person name="Carmona M."/>
            <person name="Faoro H."/>
            <person name="Cruz L.M."/>
            <person name="Battistoni F."/>
            <person name="De Souza E."/>
            <person name="Pedrosa F."/>
            <person name="Chen W.-M."/>
            <person name="Poole P.S."/>
            <person name="Dixon R.A."/>
            <person name="James E.K."/>
        </authorList>
    </citation>
    <scope>NUCLEOTIDE SEQUENCE [LARGE SCALE GENOMIC DNA]</scope>
    <source>
        <strain evidence="1 2">T</strain>
    </source>
</reference>
<comment type="caution">
    <text evidence="1">The sequence shown here is derived from an EMBL/GenBank/DDBJ whole genome shotgun (WGS) entry which is preliminary data.</text>
</comment>
<proteinExistence type="predicted"/>
<gene>
    <name evidence="1" type="ORF">GPA27_01925</name>
</gene>
<accession>A0ABX1NAE7</accession>
<dbReference type="RefSeq" id="WP_169137260.1">
    <property type="nucleotide sequence ID" value="NZ_WTVS01000002.1"/>
</dbReference>
<evidence type="ECO:0000313" key="2">
    <source>
        <dbReference type="Proteomes" id="UP000634522"/>
    </source>
</evidence>
<keyword evidence="2" id="KW-1185">Reference proteome</keyword>
<dbReference type="Proteomes" id="UP000634522">
    <property type="component" value="Unassembled WGS sequence"/>
</dbReference>
<name>A0ABX1NAE7_9RHOO</name>
<dbReference type="EMBL" id="WTVS01000002">
    <property type="protein sequence ID" value="NMF96155.1"/>
    <property type="molecule type" value="Genomic_DNA"/>
</dbReference>
<sequence>MTHHATRRLQQRGIQEEVLPLLMQFGAHEYDKRGAKLMYLTHKRKERIHRTVGSDAFRRIEPALDVYAVVDKRGTVITVGHRTHRINRN</sequence>
<organism evidence="1 2">
    <name type="scientific">Aromatoleum toluolicum</name>
    <dbReference type="NCBI Taxonomy" id="90060"/>
    <lineage>
        <taxon>Bacteria</taxon>
        <taxon>Pseudomonadati</taxon>
        <taxon>Pseudomonadota</taxon>
        <taxon>Betaproteobacteria</taxon>
        <taxon>Rhodocyclales</taxon>
        <taxon>Rhodocyclaceae</taxon>
        <taxon>Aromatoleum</taxon>
    </lineage>
</organism>
<protein>
    <recommendedName>
        <fullName evidence="3">DUF4258 domain-containing protein</fullName>
    </recommendedName>
</protein>